<sequence length="106" mass="11801">MWMIAPWVSLHNKHPDYSALQTTLNSQQEWSEESRMTINHTKTVVMHICTSSAAVPPPQLSLGPHPLQVVRSAKVLGVTVDDQLTWTLHVTAREIGSLQTLHAAQI</sequence>
<evidence type="ECO:0000313" key="2">
    <source>
        <dbReference type="Proteomes" id="UP000324222"/>
    </source>
</evidence>
<dbReference type="EMBL" id="VSRR010001869">
    <property type="protein sequence ID" value="MPC28185.1"/>
    <property type="molecule type" value="Genomic_DNA"/>
</dbReference>
<evidence type="ECO:0000313" key="1">
    <source>
        <dbReference type="EMBL" id="MPC28185.1"/>
    </source>
</evidence>
<proteinExistence type="predicted"/>
<accession>A0A5B7E487</accession>
<comment type="caution">
    <text evidence="1">The sequence shown here is derived from an EMBL/GenBank/DDBJ whole genome shotgun (WGS) entry which is preliminary data.</text>
</comment>
<protein>
    <submittedName>
        <fullName evidence="1">Uncharacterized protein</fullName>
    </submittedName>
</protein>
<name>A0A5B7E487_PORTR</name>
<keyword evidence="2" id="KW-1185">Reference proteome</keyword>
<reference evidence="1 2" key="1">
    <citation type="submission" date="2019-05" db="EMBL/GenBank/DDBJ databases">
        <title>Another draft genome of Portunus trituberculatus and its Hox gene families provides insights of decapod evolution.</title>
        <authorList>
            <person name="Jeong J.-H."/>
            <person name="Song I."/>
            <person name="Kim S."/>
            <person name="Choi T."/>
            <person name="Kim D."/>
            <person name="Ryu S."/>
            <person name="Kim W."/>
        </authorList>
    </citation>
    <scope>NUCLEOTIDE SEQUENCE [LARGE SCALE GENOMIC DNA]</scope>
    <source>
        <tissue evidence="1">Muscle</tissue>
    </source>
</reference>
<gene>
    <name evidence="1" type="ORF">E2C01_021380</name>
</gene>
<organism evidence="1 2">
    <name type="scientific">Portunus trituberculatus</name>
    <name type="common">Swimming crab</name>
    <name type="synonym">Neptunus trituberculatus</name>
    <dbReference type="NCBI Taxonomy" id="210409"/>
    <lineage>
        <taxon>Eukaryota</taxon>
        <taxon>Metazoa</taxon>
        <taxon>Ecdysozoa</taxon>
        <taxon>Arthropoda</taxon>
        <taxon>Crustacea</taxon>
        <taxon>Multicrustacea</taxon>
        <taxon>Malacostraca</taxon>
        <taxon>Eumalacostraca</taxon>
        <taxon>Eucarida</taxon>
        <taxon>Decapoda</taxon>
        <taxon>Pleocyemata</taxon>
        <taxon>Brachyura</taxon>
        <taxon>Eubrachyura</taxon>
        <taxon>Portunoidea</taxon>
        <taxon>Portunidae</taxon>
        <taxon>Portuninae</taxon>
        <taxon>Portunus</taxon>
    </lineage>
</organism>
<dbReference type="Proteomes" id="UP000324222">
    <property type="component" value="Unassembled WGS sequence"/>
</dbReference>
<dbReference type="AlphaFoldDB" id="A0A5B7E487"/>